<name>A0A150IP67_9EURY</name>
<evidence type="ECO:0000313" key="2">
    <source>
        <dbReference type="Proteomes" id="UP000075398"/>
    </source>
</evidence>
<comment type="caution">
    <text evidence="1">The sequence shown here is derived from an EMBL/GenBank/DDBJ whole genome shotgun (WGS) entry which is preliminary data.</text>
</comment>
<sequence>MKDVLEFLDKEISNSERLMKESEGKGEGHLHSYWMGRTDAFYTLRAIVEVL</sequence>
<dbReference type="EMBL" id="LNGC01000175">
    <property type="protein sequence ID" value="KYC46747.1"/>
    <property type="molecule type" value="Genomic_DNA"/>
</dbReference>
<evidence type="ECO:0000313" key="1">
    <source>
        <dbReference type="EMBL" id="KYC46747.1"/>
    </source>
</evidence>
<dbReference type="Proteomes" id="UP000075398">
    <property type="component" value="Unassembled WGS sequence"/>
</dbReference>
<accession>A0A150IP67</accession>
<proteinExistence type="predicted"/>
<dbReference type="AlphaFoldDB" id="A0A150IP67"/>
<protein>
    <submittedName>
        <fullName evidence="1">Uncharacterized protein</fullName>
    </submittedName>
</protein>
<reference evidence="1 2" key="1">
    <citation type="journal article" date="2016" name="ISME J.">
        <title>Chasing the elusive Euryarchaeota class WSA2: genomes reveal a uniquely fastidious methyl-reducing methanogen.</title>
        <authorList>
            <person name="Nobu M.K."/>
            <person name="Narihiro T."/>
            <person name="Kuroda K."/>
            <person name="Mei R."/>
            <person name="Liu W.T."/>
        </authorList>
    </citation>
    <scope>NUCLEOTIDE SEQUENCE [LARGE SCALE GENOMIC DNA]</scope>
    <source>
        <strain evidence="1">U1lsi0528_Bin055</strain>
    </source>
</reference>
<gene>
    <name evidence="1" type="ORF">AMQ22_02061</name>
</gene>
<organism evidence="1 2">
    <name type="scientific">Candidatus Methanofastidiosum methylothiophilum</name>
    <dbReference type="NCBI Taxonomy" id="1705564"/>
    <lineage>
        <taxon>Archaea</taxon>
        <taxon>Methanobacteriati</taxon>
        <taxon>Methanobacteriota</taxon>
        <taxon>Stenosarchaea group</taxon>
        <taxon>Candidatus Methanofastidiosia</taxon>
        <taxon>Candidatus Methanofastidiosales</taxon>
        <taxon>Candidatus Methanofastidiosaceae</taxon>
        <taxon>Candidatus Methanofastidiosum</taxon>
    </lineage>
</organism>